<dbReference type="Proteomes" id="UP000216052">
    <property type="component" value="Chromosome"/>
</dbReference>
<evidence type="ECO:0000313" key="1">
    <source>
        <dbReference type="EMBL" id="XFO75450.1"/>
    </source>
</evidence>
<proteinExistence type="predicted"/>
<gene>
    <name evidence="1" type="ORF">SPACI_055710</name>
</gene>
<protein>
    <submittedName>
        <fullName evidence="1">Uncharacterized protein</fullName>
    </submittedName>
</protein>
<dbReference type="Gene3D" id="1.20.1260.10">
    <property type="match status" value="1"/>
</dbReference>
<dbReference type="InterPro" id="IPR012347">
    <property type="entry name" value="Ferritin-like"/>
</dbReference>
<sequence>MSLAPHEALELHELIRSEVVCVKKIQASMNMAQDEELRNFMHDSLKTKTTALTELEQLYFKGQHNRLQ</sequence>
<reference evidence="1" key="1">
    <citation type="submission" date="2024-05" db="EMBL/GenBank/DDBJ databases">
        <title>Isolation and characterization of Sporomusa carbonis sp. nov., a carboxydotrophic hydrogenogen in the genus of Sporomusa isolated from a charcoal burning pile.</title>
        <authorList>
            <person name="Boeer T."/>
            <person name="Rosenbaum F."/>
            <person name="Eysell L."/>
            <person name="Mueller V."/>
            <person name="Daniel R."/>
            <person name="Poehlein A."/>
        </authorList>
    </citation>
    <scope>NUCLEOTIDE SEQUENCE [LARGE SCALE GENOMIC DNA]</scope>
    <source>
        <strain evidence="1">DSM 3132</strain>
    </source>
</reference>
<accession>A0ABZ3JBC6</accession>
<dbReference type="EMBL" id="CP155571">
    <property type="protein sequence ID" value="XFO75450.1"/>
    <property type="molecule type" value="Genomic_DNA"/>
</dbReference>
<keyword evidence="2" id="KW-1185">Reference proteome</keyword>
<name>A0ABZ3JBC6_SPOA4</name>
<dbReference type="RefSeq" id="WP_093793436.1">
    <property type="nucleotide sequence ID" value="NZ_CP155571.1"/>
</dbReference>
<organism evidence="1 2">
    <name type="scientific">Sporomusa acidovorans (strain ATCC 49682 / DSM 3132 / Mol)</name>
    <dbReference type="NCBI Taxonomy" id="1123286"/>
    <lineage>
        <taxon>Bacteria</taxon>
        <taxon>Bacillati</taxon>
        <taxon>Bacillota</taxon>
        <taxon>Negativicutes</taxon>
        <taxon>Selenomonadales</taxon>
        <taxon>Sporomusaceae</taxon>
        <taxon>Sporomusa</taxon>
    </lineage>
</organism>
<evidence type="ECO:0000313" key="2">
    <source>
        <dbReference type="Proteomes" id="UP000216052"/>
    </source>
</evidence>